<dbReference type="Proteomes" id="UP001642483">
    <property type="component" value="Unassembled WGS sequence"/>
</dbReference>
<proteinExistence type="predicted"/>
<feature type="transmembrane region" description="Helical" evidence="1">
    <location>
        <begin position="151"/>
        <end position="173"/>
    </location>
</feature>
<feature type="transmembrane region" description="Helical" evidence="1">
    <location>
        <begin position="72"/>
        <end position="96"/>
    </location>
</feature>
<sequence>MDVSKELVDDQVQDEIKLETSPSQINLNFNLIKKISVAQLVLGFLSIALGITLEVFAAITQCDSSIMNCFPCTVIGPGIWCGLVIVVAGKFGIIVTKRKSPFYIIAFTAVNSSCAILALGEVSLAVRGAITDRMVIHFSRGEWGRHLPTHMTITNSVLAVAALLSAILFFVAACHSWQYTCCPTNPAYLDSNFYQPMINIGPTFPADMRPFVFPAREVYMAPQGYNGNTDFQSSGDIPSMQPLILVPSNQIPPYYQSMPQFQAWQGPTVGLSQSVATSTQP</sequence>
<protein>
    <recommendedName>
        <fullName evidence="4">Transmembrane protein</fullName>
    </recommendedName>
</protein>
<evidence type="ECO:0000313" key="3">
    <source>
        <dbReference type="Proteomes" id="UP001642483"/>
    </source>
</evidence>
<evidence type="ECO:0000313" key="2">
    <source>
        <dbReference type="EMBL" id="CAK8692124.1"/>
    </source>
</evidence>
<feature type="transmembrane region" description="Helical" evidence="1">
    <location>
        <begin position="37"/>
        <end position="60"/>
    </location>
</feature>
<keyword evidence="1" id="KW-1133">Transmembrane helix</keyword>
<evidence type="ECO:0008006" key="4">
    <source>
        <dbReference type="Google" id="ProtNLM"/>
    </source>
</evidence>
<keyword evidence="1" id="KW-0472">Membrane</keyword>
<reference evidence="2 3" key="1">
    <citation type="submission" date="2024-02" db="EMBL/GenBank/DDBJ databases">
        <authorList>
            <person name="Daric V."/>
            <person name="Darras S."/>
        </authorList>
    </citation>
    <scope>NUCLEOTIDE SEQUENCE [LARGE SCALE GENOMIC DNA]</scope>
</reference>
<comment type="caution">
    <text evidence="2">The sequence shown here is derived from an EMBL/GenBank/DDBJ whole genome shotgun (WGS) entry which is preliminary data.</text>
</comment>
<gene>
    <name evidence="2" type="ORF">CVLEPA_LOCUS24865</name>
</gene>
<keyword evidence="3" id="KW-1185">Reference proteome</keyword>
<organism evidence="2 3">
    <name type="scientific">Clavelina lepadiformis</name>
    <name type="common">Light-bulb sea squirt</name>
    <name type="synonym">Ascidia lepadiformis</name>
    <dbReference type="NCBI Taxonomy" id="159417"/>
    <lineage>
        <taxon>Eukaryota</taxon>
        <taxon>Metazoa</taxon>
        <taxon>Chordata</taxon>
        <taxon>Tunicata</taxon>
        <taxon>Ascidiacea</taxon>
        <taxon>Aplousobranchia</taxon>
        <taxon>Clavelinidae</taxon>
        <taxon>Clavelina</taxon>
    </lineage>
</organism>
<feature type="transmembrane region" description="Helical" evidence="1">
    <location>
        <begin position="102"/>
        <end position="130"/>
    </location>
</feature>
<accession>A0ABP0GK39</accession>
<dbReference type="EMBL" id="CAWYQH010000130">
    <property type="protein sequence ID" value="CAK8692124.1"/>
    <property type="molecule type" value="Genomic_DNA"/>
</dbReference>
<name>A0ABP0GK39_CLALP</name>
<keyword evidence="1" id="KW-0812">Transmembrane</keyword>
<evidence type="ECO:0000256" key="1">
    <source>
        <dbReference type="SAM" id="Phobius"/>
    </source>
</evidence>